<dbReference type="InterPro" id="IPR036779">
    <property type="entry name" value="LysM_dom_sf"/>
</dbReference>
<feature type="compositionally biased region" description="Low complexity" evidence="1">
    <location>
        <begin position="360"/>
        <end position="370"/>
    </location>
</feature>
<dbReference type="InterPro" id="IPR056562">
    <property type="entry name" value="LysM2_CERK1_LYK3_4_5"/>
</dbReference>
<dbReference type="Pfam" id="PF01476">
    <property type="entry name" value="LysM"/>
    <property type="match status" value="1"/>
</dbReference>
<feature type="signal peptide" evidence="2">
    <location>
        <begin position="1"/>
        <end position="18"/>
    </location>
</feature>
<accession>A0ABP1BY85</accession>
<reference evidence="4" key="1">
    <citation type="submission" date="2024-03" db="EMBL/GenBank/DDBJ databases">
        <authorList>
            <consortium name="ELIXIR-Norway"/>
            <consortium name="Elixir Norway"/>
        </authorList>
    </citation>
    <scope>NUCLEOTIDE SEQUENCE</scope>
</reference>
<proteinExistence type="predicted"/>
<feature type="compositionally biased region" description="Pro residues" evidence="1">
    <location>
        <begin position="349"/>
        <end position="359"/>
    </location>
</feature>
<sequence length="398" mass="40867">MCKLAGQMVSWWIVVAMAMAVFKHDGVDGVFTEPCSSTSSNCTALVSYTAPANSTLAKVADLFGVSDIDSLLGANDFNLSTPATLALSPGDFLKVPVTCNCINGTRQSNSTIYEVIAGDTLSVIAGTTYQGLITYQQIAAANGIVDVNKIQIGESLVIPFPCGCNPVSDQPVVYLAYPVQSGDSIANISADFGAQMADVLSLNGIANASDLQVGSVLEVPVPACQASFSHLSADSGLLVAEGGYELTAAKCVQCICTDAPQLRCIPTPTPFSNPCLATLNCANSSLTIGEITTSPSSTGCDVTSCNYEGYLPGNDNAISSQVVNSTENQCPVIPSLTYDIPAPIGKYPLPPAAPTPGPTSSPSGAPAPASAPNNPSSASFCIPSLMSFLVPLVLAIYL</sequence>
<dbReference type="SUPFAM" id="SSF54106">
    <property type="entry name" value="LysM domain"/>
    <property type="match status" value="2"/>
</dbReference>
<organism evidence="4 5">
    <name type="scientific">Sphagnum jensenii</name>
    <dbReference type="NCBI Taxonomy" id="128206"/>
    <lineage>
        <taxon>Eukaryota</taxon>
        <taxon>Viridiplantae</taxon>
        <taxon>Streptophyta</taxon>
        <taxon>Embryophyta</taxon>
        <taxon>Bryophyta</taxon>
        <taxon>Sphagnophytina</taxon>
        <taxon>Sphagnopsida</taxon>
        <taxon>Sphagnales</taxon>
        <taxon>Sphagnaceae</taxon>
        <taxon>Sphagnum</taxon>
    </lineage>
</organism>
<dbReference type="PANTHER" id="PTHR33734:SF35">
    <property type="entry name" value="LYSM DOMAIN-CONTAINING GPI-ANCHORED PROTEIN 1"/>
    <property type="match status" value="1"/>
</dbReference>
<keyword evidence="2" id="KW-0732">Signal</keyword>
<dbReference type="Gene3D" id="3.10.350.10">
    <property type="entry name" value="LysM domain"/>
    <property type="match status" value="2"/>
</dbReference>
<dbReference type="EMBL" id="OZ023709">
    <property type="protein sequence ID" value="CAK9881441.1"/>
    <property type="molecule type" value="Genomic_DNA"/>
</dbReference>
<protein>
    <recommendedName>
        <fullName evidence="3">LysM domain-containing protein</fullName>
    </recommendedName>
</protein>
<evidence type="ECO:0000313" key="5">
    <source>
        <dbReference type="Proteomes" id="UP001497522"/>
    </source>
</evidence>
<feature type="chain" id="PRO_5045981059" description="LysM domain-containing protein" evidence="2">
    <location>
        <begin position="19"/>
        <end position="398"/>
    </location>
</feature>
<gene>
    <name evidence="4" type="ORF">CSSPJE1EN2_LOCUS22797</name>
</gene>
<feature type="region of interest" description="Disordered" evidence="1">
    <location>
        <begin position="349"/>
        <end position="370"/>
    </location>
</feature>
<dbReference type="Pfam" id="PF23472">
    <property type="entry name" value="LysM2_CERK1_LYK3_4_5"/>
    <property type="match status" value="1"/>
</dbReference>
<dbReference type="SMART" id="SM00257">
    <property type="entry name" value="LysM"/>
    <property type="match status" value="3"/>
</dbReference>
<dbReference type="InterPro" id="IPR018392">
    <property type="entry name" value="LysM"/>
</dbReference>
<dbReference type="Proteomes" id="UP001497522">
    <property type="component" value="Chromosome 8"/>
</dbReference>
<dbReference type="CDD" id="cd00118">
    <property type="entry name" value="LysM"/>
    <property type="match status" value="2"/>
</dbReference>
<evidence type="ECO:0000256" key="2">
    <source>
        <dbReference type="SAM" id="SignalP"/>
    </source>
</evidence>
<evidence type="ECO:0000256" key="1">
    <source>
        <dbReference type="SAM" id="MobiDB-lite"/>
    </source>
</evidence>
<name>A0ABP1BY85_9BRYO</name>
<evidence type="ECO:0000313" key="4">
    <source>
        <dbReference type="EMBL" id="CAK9881441.1"/>
    </source>
</evidence>
<feature type="domain" description="LysM" evidence="3">
    <location>
        <begin position="175"/>
        <end position="219"/>
    </location>
</feature>
<evidence type="ECO:0000259" key="3">
    <source>
        <dbReference type="PROSITE" id="PS51782"/>
    </source>
</evidence>
<dbReference type="PANTHER" id="PTHR33734">
    <property type="entry name" value="LYSM DOMAIN-CONTAINING GPI-ANCHORED PROTEIN 2"/>
    <property type="match status" value="1"/>
</dbReference>
<feature type="domain" description="LysM" evidence="3">
    <location>
        <begin position="111"/>
        <end position="158"/>
    </location>
</feature>
<dbReference type="PROSITE" id="PS51782">
    <property type="entry name" value="LYSM"/>
    <property type="match status" value="2"/>
</dbReference>
<keyword evidence="5" id="KW-1185">Reference proteome</keyword>